<dbReference type="Proteomes" id="UP001199469">
    <property type="component" value="Unassembled WGS sequence"/>
</dbReference>
<sequence>MLLLIIIAALVIWLLLAVLGFVIKGLFWLAIIGIILFLVTAAFGASRRSASRR</sequence>
<evidence type="ECO:0000256" key="1">
    <source>
        <dbReference type="SAM" id="Phobius"/>
    </source>
</evidence>
<dbReference type="RefSeq" id="WP_230731417.1">
    <property type="nucleotide sequence ID" value="NZ_JAJNDB010000001.1"/>
</dbReference>
<dbReference type="EMBL" id="JAJNDB010000001">
    <property type="protein sequence ID" value="MCD2193360.1"/>
    <property type="molecule type" value="Genomic_DNA"/>
</dbReference>
<keyword evidence="1" id="KW-0472">Membrane</keyword>
<evidence type="ECO:0008006" key="4">
    <source>
        <dbReference type="Google" id="ProtNLM"/>
    </source>
</evidence>
<accession>A0ABS8P533</accession>
<name>A0ABS8P533_9PSEU</name>
<gene>
    <name evidence="2" type="ORF">LQ327_08165</name>
</gene>
<keyword evidence="3" id="KW-1185">Reference proteome</keyword>
<comment type="caution">
    <text evidence="2">The sequence shown here is derived from an EMBL/GenBank/DDBJ whole genome shotgun (WGS) entry which is preliminary data.</text>
</comment>
<proteinExistence type="predicted"/>
<keyword evidence="1" id="KW-0812">Transmembrane</keyword>
<feature type="transmembrane region" description="Helical" evidence="1">
    <location>
        <begin position="27"/>
        <end position="45"/>
    </location>
</feature>
<keyword evidence="1" id="KW-1133">Transmembrane helix</keyword>
<protein>
    <recommendedName>
        <fullName evidence="4">LPXTG-motif cell wall-anchored protein</fullName>
    </recommendedName>
</protein>
<evidence type="ECO:0000313" key="2">
    <source>
        <dbReference type="EMBL" id="MCD2193360.1"/>
    </source>
</evidence>
<organism evidence="2 3">
    <name type="scientific">Actinomycetospora endophytica</name>
    <dbReference type="NCBI Taxonomy" id="2291215"/>
    <lineage>
        <taxon>Bacteria</taxon>
        <taxon>Bacillati</taxon>
        <taxon>Actinomycetota</taxon>
        <taxon>Actinomycetes</taxon>
        <taxon>Pseudonocardiales</taxon>
        <taxon>Pseudonocardiaceae</taxon>
        <taxon>Actinomycetospora</taxon>
    </lineage>
</organism>
<evidence type="ECO:0000313" key="3">
    <source>
        <dbReference type="Proteomes" id="UP001199469"/>
    </source>
</evidence>
<reference evidence="2 3" key="1">
    <citation type="submission" date="2021-11" db="EMBL/GenBank/DDBJ databases">
        <title>Draft genome sequence of Actinomycetospora sp. SF1 isolated from the rhizosphere soil.</title>
        <authorList>
            <person name="Duangmal K."/>
            <person name="Chantavorakit T."/>
        </authorList>
    </citation>
    <scope>NUCLEOTIDE SEQUENCE [LARGE SCALE GENOMIC DNA]</scope>
    <source>
        <strain evidence="2 3">TBRC 5722</strain>
    </source>
</reference>